<gene>
    <name evidence="3" type="ORF">LECACI_7A009387</name>
</gene>
<name>A0AAI8Z819_9PEZI</name>
<dbReference type="PANTHER" id="PTHR42085">
    <property type="entry name" value="F-BOX DOMAIN-CONTAINING PROTEIN"/>
    <property type="match status" value="1"/>
</dbReference>
<accession>A0AAI8Z819</accession>
<feature type="domain" description="DUF7730" evidence="2">
    <location>
        <begin position="16"/>
        <end position="119"/>
    </location>
</feature>
<dbReference type="AlphaFoldDB" id="A0AAI8Z819"/>
<dbReference type="Pfam" id="PF24864">
    <property type="entry name" value="DUF7730"/>
    <property type="match status" value="1"/>
</dbReference>
<dbReference type="InterPro" id="IPR056632">
    <property type="entry name" value="DUF7730"/>
</dbReference>
<organism evidence="3 4">
    <name type="scientific">Lecanosticta acicola</name>
    <dbReference type="NCBI Taxonomy" id="111012"/>
    <lineage>
        <taxon>Eukaryota</taxon>
        <taxon>Fungi</taxon>
        <taxon>Dikarya</taxon>
        <taxon>Ascomycota</taxon>
        <taxon>Pezizomycotina</taxon>
        <taxon>Dothideomycetes</taxon>
        <taxon>Dothideomycetidae</taxon>
        <taxon>Mycosphaerellales</taxon>
        <taxon>Mycosphaerellaceae</taxon>
        <taxon>Lecanosticta</taxon>
    </lineage>
</organism>
<keyword evidence="4" id="KW-1185">Reference proteome</keyword>
<evidence type="ECO:0000259" key="2">
    <source>
        <dbReference type="Pfam" id="PF24864"/>
    </source>
</evidence>
<feature type="compositionally biased region" description="Acidic residues" evidence="1">
    <location>
        <begin position="269"/>
        <end position="286"/>
    </location>
</feature>
<dbReference type="PANTHER" id="PTHR42085:SF2">
    <property type="entry name" value="F-BOX DOMAIN-CONTAINING PROTEIN"/>
    <property type="match status" value="1"/>
</dbReference>
<evidence type="ECO:0000256" key="1">
    <source>
        <dbReference type="SAM" id="MobiDB-lite"/>
    </source>
</evidence>
<evidence type="ECO:0000313" key="3">
    <source>
        <dbReference type="EMBL" id="CAK4034229.1"/>
    </source>
</evidence>
<evidence type="ECO:0000313" key="4">
    <source>
        <dbReference type="Proteomes" id="UP001296104"/>
    </source>
</evidence>
<dbReference type="InterPro" id="IPR038883">
    <property type="entry name" value="AN11006-like"/>
</dbReference>
<comment type="caution">
    <text evidence="3">The sequence shown here is derived from an EMBL/GenBank/DDBJ whole genome shotgun (WGS) entry which is preliminary data.</text>
</comment>
<sequence>MDTSNPIIPFKSRQAISFLDLPREIRTMIYFEAFQPRKTSKTIHLKTMTGTGAFYATDPSHKQPITLPVALLRTCKTIHATATPILYGNHTFRLYNWQAETILTRLGPGNLRRVRFLQLMGANPNLRPHVISQLAESVNPDFQALWLENQASAESADPEWEVEALLPLVRALQATKRLGAGEKRIKVEDVVHFRCALYFVEDVAGACRGDRQAFAEDWNRAQAAARELEGDVHERLVLEMDKEEKKEVEIEEWVMIGEEDLSSFKEEEVEREEEEEEEEEKVDEMF</sequence>
<dbReference type="Proteomes" id="UP001296104">
    <property type="component" value="Unassembled WGS sequence"/>
</dbReference>
<proteinExistence type="predicted"/>
<protein>
    <recommendedName>
        <fullName evidence="2">DUF7730 domain-containing protein</fullName>
    </recommendedName>
</protein>
<feature type="region of interest" description="Disordered" evidence="1">
    <location>
        <begin position="263"/>
        <end position="286"/>
    </location>
</feature>
<dbReference type="EMBL" id="CAVMBE010000109">
    <property type="protein sequence ID" value="CAK4034229.1"/>
    <property type="molecule type" value="Genomic_DNA"/>
</dbReference>
<reference evidence="3" key="1">
    <citation type="submission" date="2023-11" db="EMBL/GenBank/DDBJ databases">
        <authorList>
            <person name="Alioto T."/>
            <person name="Alioto T."/>
            <person name="Gomez Garrido J."/>
        </authorList>
    </citation>
    <scope>NUCLEOTIDE SEQUENCE</scope>
</reference>